<reference evidence="14" key="1">
    <citation type="submission" date="2014-05" db="EMBL/GenBank/DDBJ databases">
        <authorList>
            <person name="Chronopoulou M."/>
        </authorList>
    </citation>
    <scope>NUCLEOTIDE SEQUENCE</scope>
    <source>
        <tissue evidence="14">Whole organism</tissue>
    </source>
</reference>
<dbReference type="GO" id="GO:0005737">
    <property type="term" value="C:cytoplasm"/>
    <property type="evidence" value="ECO:0007669"/>
    <property type="project" value="TreeGrafter"/>
</dbReference>
<feature type="non-terminal residue" evidence="14">
    <location>
        <position position="1"/>
    </location>
</feature>
<dbReference type="GO" id="GO:0008270">
    <property type="term" value="F:zinc ion binding"/>
    <property type="evidence" value="ECO:0007669"/>
    <property type="project" value="UniProtKB-KW"/>
</dbReference>
<evidence type="ECO:0000313" key="14">
    <source>
        <dbReference type="EMBL" id="CDW19581.1"/>
    </source>
</evidence>
<keyword evidence="4" id="KW-0479">Metal-binding</keyword>
<dbReference type="SMART" id="SM00249">
    <property type="entry name" value="PHD"/>
    <property type="match status" value="1"/>
</dbReference>
<evidence type="ECO:0000256" key="6">
    <source>
        <dbReference type="ARBA" id="ARBA00022771"/>
    </source>
</evidence>
<evidence type="ECO:0000256" key="12">
    <source>
        <dbReference type="SAM" id="MobiDB-lite"/>
    </source>
</evidence>
<dbReference type="Gene3D" id="1.10.510.10">
    <property type="entry name" value="Transferase(Phosphotransferase) domain 1"/>
    <property type="match status" value="1"/>
</dbReference>
<evidence type="ECO:0000256" key="4">
    <source>
        <dbReference type="ARBA" id="ARBA00022723"/>
    </source>
</evidence>
<dbReference type="SUPFAM" id="SSF57903">
    <property type="entry name" value="FYVE/PHD zinc finger"/>
    <property type="match status" value="1"/>
</dbReference>
<dbReference type="InterPro" id="IPR011011">
    <property type="entry name" value="Znf_FYVE_PHD"/>
</dbReference>
<dbReference type="PANTHER" id="PTHR24419:SF18">
    <property type="entry name" value="SERINE_THREONINE-PROTEIN KINASE HASPIN"/>
    <property type="match status" value="1"/>
</dbReference>
<protein>
    <recommendedName>
        <fullName evidence="1">non-specific serine/threonine protein kinase</fullName>
        <ecNumber evidence="1">2.7.11.1</ecNumber>
    </recommendedName>
</protein>
<dbReference type="OrthoDB" id="21018at2759"/>
<evidence type="ECO:0000256" key="5">
    <source>
        <dbReference type="ARBA" id="ARBA00022741"/>
    </source>
</evidence>
<keyword evidence="7" id="KW-0418">Kinase</keyword>
<name>A0A0K2T2B4_LEPSM</name>
<proteinExistence type="predicted"/>
<dbReference type="InterPro" id="IPR011009">
    <property type="entry name" value="Kinase-like_dom_sf"/>
</dbReference>
<dbReference type="InterPro" id="IPR001965">
    <property type="entry name" value="Znf_PHD"/>
</dbReference>
<keyword evidence="5" id="KW-0547">Nucleotide-binding</keyword>
<dbReference type="EC" id="2.7.11.1" evidence="1"/>
<dbReference type="PANTHER" id="PTHR24419">
    <property type="entry name" value="INTERLEUKIN-1 RECEPTOR-ASSOCIATED KINASE"/>
    <property type="match status" value="1"/>
</dbReference>
<evidence type="ECO:0000256" key="8">
    <source>
        <dbReference type="ARBA" id="ARBA00022833"/>
    </source>
</evidence>
<accession>A0A0K2T2B4</accession>
<evidence type="ECO:0000256" key="2">
    <source>
        <dbReference type="ARBA" id="ARBA00022527"/>
    </source>
</evidence>
<feature type="region of interest" description="Disordered" evidence="12">
    <location>
        <begin position="152"/>
        <end position="240"/>
    </location>
</feature>
<keyword evidence="2" id="KW-0723">Serine/threonine-protein kinase</keyword>
<feature type="compositionally biased region" description="Basic residues" evidence="12">
    <location>
        <begin position="207"/>
        <end position="219"/>
    </location>
</feature>
<evidence type="ECO:0000256" key="3">
    <source>
        <dbReference type="ARBA" id="ARBA00022679"/>
    </source>
</evidence>
<evidence type="ECO:0000256" key="10">
    <source>
        <dbReference type="ARBA" id="ARBA00047899"/>
    </source>
</evidence>
<keyword evidence="9" id="KW-0067">ATP-binding</keyword>
<evidence type="ECO:0000256" key="1">
    <source>
        <dbReference type="ARBA" id="ARBA00012513"/>
    </source>
</evidence>
<keyword evidence="8" id="KW-0862">Zinc</keyword>
<dbReference type="PROSITE" id="PS50011">
    <property type="entry name" value="PROTEIN_KINASE_DOM"/>
    <property type="match status" value="1"/>
</dbReference>
<evidence type="ECO:0000256" key="11">
    <source>
        <dbReference type="ARBA" id="ARBA00048679"/>
    </source>
</evidence>
<dbReference type="EMBL" id="HACA01002220">
    <property type="protein sequence ID" value="CDW19581.1"/>
    <property type="molecule type" value="Transcribed_RNA"/>
</dbReference>
<comment type="catalytic activity">
    <reaction evidence="10">
        <text>L-threonyl-[protein] + ATP = O-phospho-L-threonyl-[protein] + ADP + H(+)</text>
        <dbReference type="Rhea" id="RHEA:46608"/>
        <dbReference type="Rhea" id="RHEA-COMP:11060"/>
        <dbReference type="Rhea" id="RHEA-COMP:11605"/>
        <dbReference type="ChEBI" id="CHEBI:15378"/>
        <dbReference type="ChEBI" id="CHEBI:30013"/>
        <dbReference type="ChEBI" id="CHEBI:30616"/>
        <dbReference type="ChEBI" id="CHEBI:61977"/>
        <dbReference type="ChEBI" id="CHEBI:456216"/>
        <dbReference type="EC" id="2.7.11.1"/>
    </reaction>
</comment>
<dbReference type="SUPFAM" id="SSF56112">
    <property type="entry name" value="Protein kinase-like (PK-like)"/>
    <property type="match status" value="1"/>
</dbReference>
<dbReference type="GO" id="GO:0000278">
    <property type="term" value="P:mitotic cell cycle"/>
    <property type="evidence" value="ECO:0007669"/>
    <property type="project" value="TreeGrafter"/>
</dbReference>
<keyword evidence="6" id="KW-0863">Zinc-finger</keyword>
<dbReference type="Gene3D" id="3.30.40.10">
    <property type="entry name" value="Zinc/RING finger domain, C3HC4 (zinc finger)"/>
    <property type="match status" value="1"/>
</dbReference>
<dbReference type="Gene3D" id="3.30.200.20">
    <property type="entry name" value="Phosphorylase Kinase, domain 1"/>
    <property type="match status" value="1"/>
</dbReference>
<organism evidence="14">
    <name type="scientific">Lepeophtheirus salmonis</name>
    <name type="common">Salmon louse</name>
    <name type="synonym">Caligus salmonis</name>
    <dbReference type="NCBI Taxonomy" id="72036"/>
    <lineage>
        <taxon>Eukaryota</taxon>
        <taxon>Metazoa</taxon>
        <taxon>Ecdysozoa</taxon>
        <taxon>Arthropoda</taxon>
        <taxon>Crustacea</taxon>
        <taxon>Multicrustacea</taxon>
        <taxon>Hexanauplia</taxon>
        <taxon>Copepoda</taxon>
        <taxon>Siphonostomatoida</taxon>
        <taxon>Caligidae</taxon>
        <taxon>Lepeophtheirus</taxon>
    </lineage>
</organism>
<feature type="region of interest" description="Disordered" evidence="12">
    <location>
        <begin position="327"/>
        <end position="346"/>
    </location>
</feature>
<dbReference type="GO" id="GO:0072354">
    <property type="term" value="F:histone H3T3 kinase activity"/>
    <property type="evidence" value="ECO:0007669"/>
    <property type="project" value="TreeGrafter"/>
</dbReference>
<feature type="domain" description="Protein kinase" evidence="13">
    <location>
        <begin position="459"/>
        <end position="778"/>
    </location>
</feature>
<evidence type="ECO:0000256" key="7">
    <source>
        <dbReference type="ARBA" id="ARBA00022777"/>
    </source>
</evidence>
<dbReference type="GO" id="GO:0005634">
    <property type="term" value="C:nucleus"/>
    <property type="evidence" value="ECO:0007669"/>
    <property type="project" value="TreeGrafter"/>
</dbReference>
<dbReference type="Pfam" id="PF12330">
    <property type="entry name" value="Haspin_kinase"/>
    <property type="match status" value="1"/>
</dbReference>
<dbReference type="GO" id="GO:0035556">
    <property type="term" value="P:intracellular signal transduction"/>
    <property type="evidence" value="ECO:0007669"/>
    <property type="project" value="TreeGrafter"/>
</dbReference>
<comment type="catalytic activity">
    <reaction evidence="11">
        <text>L-seryl-[protein] + ATP = O-phospho-L-seryl-[protein] + ADP + H(+)</text>
        <dbReference type="Rhea" id="RHEA:17989"/>
        <dbReference type="Rhea" id="RHEA-COMP:9863"/>
        <dbReference type="Rhea" id="RHEA-COMP:11604"/>
        <dbReference type="ChEBI" id="CHEBI:15378"/>
        <dbReference type="ChEBI" id="CHEBI:29999"/>
        <dbReference type="ChEBI" id="CHEBI:30616"/>
        <dbReference type="ChEBI" id="CHEBI:83421"/>
        <dbReference type="ChEBI" id="CHEBI:456216"/>
        <dbReference type="EC" id="2.7.11.1"/>
    </reaction>
</comment>
<dbReference type="GO" id="GO:0005524">
    <property type="term" value="F:ATP binding"/>
    <property type="evidence" value="ECO:0007669"/>
    <property type="project" value="UniProtKB-KW"/>
</dbReference>
<dbReference type="InterPro" id="IPR024604">
    <property type="entry name" value="GSG2_C"/>
</dbReference>
<keyword evidence="3" id="KW-0808">Transferase</keyword>
<evidence type="ECO:0000259" key="13">
    <source>
        <dbReference type="PROSITE" id="PS50011"/>
    </source>
</evidence>
<dbReference type="AlphaFoldDB" id="A0A0K2T2B4"/>
<sequence length="778" mass="88324">DQQIQKVSNILNQIKLNNSVLIQKVYVIGVSSTIYVNRAKEPICIPGYHYFYFFVNMSEDGAESLFDEVYNTRPTTRMLRTKKLKLNSDSFEETYKSSYLSRTSKKKSIQWKKWDLSPTRYSLRTYSKKSNTSNNNGEFDSLFDKVLERPVMSDSEEENENTPPVFSPDDGPLFASPIASTSPHFHNKSSKKALVSPNLMDFIPQSRSRRKKRTQRGKNHSSPPTTPSMERKIPSITSTPNTFSKGPIVLLQPLSDSILEKCYSQPVRCQCSSFDEDNILECDYCPVRIHASCHGIDQDVFTEIVEVGLLWNCPDCEEKKNESLDHDVVSSSPVAPPKLSFSKDGNPMIPAKGGKKWRRTIASNLLKRPSHPTSPLSTPMTISKDESIKQLSSTTDMSHEEDEIMHKLNELSLTDQNDASLDECIPEKLESLSPLANILSCCEQLEVLPFESIYSTEMFEKSKKVGEGTFGEVYLLNALESDSEYPPVLKLIPVDGSQLVNNEPQTTMLEVLTEIKVSLYLSNLGRLEKTPNFVSINKCHIVSGHYPKVLLRLWDDYDTIKESLNVRPDYFECDQKYIAFEFSNGGVDLETTTLYNANQGISVFNQVAHALAVAEEQLGFEHRDLHWGNILIQGTSQDILTYSLDPNNTYCVQSSGIKATIIDFSLSRLTCQVKQDEPIFKDISKDEALFSAVGDYQFEIYRLMRESNQNDWKSFTPYTNILWLHYLLDKLTSSVPYKAVKSRIHRSSMSTLRAYKKKILSYKSAKHLVLSDGVPFDD</sequence>
<dbReference type="SMART" id="SM01331">
    <property type="entry name" value="DUF3635"/>
    <property type="match status" value="1"/>
</dbReference>
<dbReference type="InterPro" id="IPR013083">
    <property type="entry name" value="Znf_RING/FYVE/PHD"/>
</dbReference>
<dbReference type="InterPro" id="IPR000719">
    <property type="entry name" value="Prot_kinase_dom"/>
</dbReference>
<evidence type="ECO:0000256" key="9">
    <source>
        <dbReference type="ARBA" id="ARBA00022840"/>
    </source>
</evidence>